<protein>
    <submittedName>
        <fullName evidence="1">Uncharacterized protein</fullName>
    </submittedName>
</protein>
<dbReference type="EMBL" id="LQBL01000011">
    <property type="protein sequence ID" value="KUG56848.1"/>
    <property type="molecule type" value="Genomic_DNA"/>
</dbReference>
<accession>A0A0W8IAK9</accession>
<dbReference type="STRING" id="767452.AVL62_11995"/>
<dbReference type="AlphaFoldDB" id="A0A0W8IAK9"/>
<reference evidence="1 2" key="1">
    <citation type="submission" date="2015-12" db="EMBL/GenBank/DDBJ databases">
        <title>Serinicoccus chungangenesis strain CD08_5 genome sequencing and assembly.</title>
        <authorList>
            <person name="Chander A.M."/>
            <person name="Kaur G."/>
            <person name="Nair G.R."/>
            <person name="Dhawan D.K."/>
            <person name="Kochhar R.K."/>
            <person name="Mayilraj S."/>
            <person name="Bhadada S.K."/>
        </authorList>
    </citation>
    <scope>NUCLEOTIDE SEQUENCE [LARGE SCALE GENOMIC DNA]</scope>
    <source>
        <strain evidence="1 2">CD08_5</strain>
    </source>
</reference>
<organism evidence="1 2">
    <name type="scientific">Serinicoccus chungangensis</name>
    <dbReference type="NCBI Taxonomy" id="767452"/>
    <lineage>
        <taxon>Bacteria</taxon>
        <taxon>Bacillati</taxon>
        <taxon>Actinomycetota</taxon>
        <taxon>Actinomycetes</taxon>
        <taxon>Micrococcales</taxon>
        <taxon>Ornithinimicrobiaceae</taxon>
        <taxon>Serinicoccus</taxon>
    </lineage>
</organism>
<proteinExistence type="predicted"/>
<gene>
    <name evidence="1" type="ORF">AVL62_11995</name>
</gene>
<evidence type="ECO:0000313" key="1">
    <source>
        <dbReference type="EMBL" id="KUG56848.1"/>
    </source>
</evidence>
<evidence type="ECO:0000313" key="2">
    <source>
        <dbReference type="Proteomes" id="UP000054837"/>
    </source>
</evidence>
<keyword evidence="2" id="KW-1185">Reference proteome</keyword>
<sequence length="141" mass="15587">MEAFGAAEEERLSRMPDALEVFLRESVAADQPLDRTYLALLKLGQLDEHQVPRDALVRLDDHFLEALTTALGDADLAFLVLRVSDGIYVRTALGGQRCAAPGLGRPRSRPARHPAALSRGRRRCAGVVRRPGRTAYHLCSW</sequence>
<dbReference type="Proteomes" id="UP000054837">
    <property type="component" value="Unassembled WGS sequence"/>
</dbReference>
<dbReference type="RefSeq" id="WP_058890594.1">
    <property type="nucleotide sequence ID" value="NZ_LQBL01000011.1"/>
</dbReference>
<comment type="caution">
    <text evidence="1">The sequence shown here is derived from an EMBL/GenBank/DDBJ whole genome shotgun (WGS) entry which is preliminary data.</text>
</comment>
<name>A0A0W8IAK9_9MICO</name>